<dbReference type="EMBL" id="HG994589">
    <property type="protein sequence ID" value="CAF2790266.1"/>
    <property type="molecule type" value="Genomic_DNA"/>
</dbReference>
<dbReference type="InterPro" id="IPR001841">
    <property type="entry name" value="Znf_RING"/>
</dbReference>
<dbReference type="SMART" id="SM00438">
    <property type="entry name" value="ZnF_NFX"/>
    <property type="match status" value="7"/>
</dbReference>
<evidence type="ECO:0000313" key="7">
    <source>
        <dbReference type="EMBL" id="CAF2790266.1"/>
    </source>
</evidence>
<dbReference type="GO" id="GO:0000981">
    <property type="term" value="F:DNA-binding transcription factor activity, RNA polymerase II-specific"/>
    <property type="evidence" value="ECO:0007669"/>
    <property type="project" value="TreeGrafter"/>
</dbReference>
<dbReference type="GO" id="GO:0005634">
    <property type="term" value="C:nucleus"/>
    <property type="evidence" value="ECO:0007669"/>
    <property type="project" value="InterPro"/>
</dbReference>
<feature type="region of interest" description="Disordered" evidence="6">
    <location>
        <begin position="23"/>
        <end position="48"/>
    </location>
</feature>
<dbReference type="OrthoDB" id="536399at2759"/>
<evidence type="ECO:0000256" key="2">
    <source>
        <dbReference type="ARBA" id="ARBA00022723"/>
    </source>
</evidence>
<dbReference type="InterPro" id="IPR034078">
    <property type="entry name" value="NFX1_fam"/>
</dbReference>
<gene>
    <name evidence="7" type="ORF">LSAA_2556</name>
</gene>
<dbReference type="PROSITE" id="PS50016">
    <property type="entry name" value="ZF_PHD_2"/>
    <property type="match status" value="1"/>
</dbReference>
<dbReference type="AlphaFoldDB" id="A0A7R8CED9"/>
<dbReference type="Proteomes" id="UP000675881">
    <property type="component" value="Chromosome 10"/>
</dbReference>
<dbReference type="GO" id="GO:0000977">
    <property type="term" value="F:RNA polymerase II transcription regulatory region sequence-specific DNA binding"/>
    <property type="evidence" value="ECO:0007669"/>
    <property type="project" value="TreeGrafter"/>
</dbReference>
<dbReference type="CDD" id="cd16697">
    <property type="entry name" value="RING-CH-C4HC3_NFXL1"/>
    <property type="match status" value="1"/>
</dbReference>
<dbReference type="PANTHER" id="PTHR12360">
    <property type="entry name" value="NUCLEAR TRANSCRIPTION FACTOR, X-BOX BINDING 1 NFX1"/>
    <property type="match status" value="1"/>
</dbReference>
<dbReference type="GO" id="GO:0008270">
    <property type="term" value="F:zinc ion binding"/>
    <property type="evidence" value="ECO:0007669"/>
    <property type="project" value="UniProtKB-KW"/>
</dbReference>
<feature type="compositionally biased region" description="Acidic residues" evidence="6">
    <location>
        <begin position="35"/>
        <end position="44"/>
    </location>
</feature>
<keyword evidence="5" id="KW-0862">Zinc</keyword>
<reference evidence="7" key="1">
    <citation type="submission" date="2021-02" db="EMBL/GenBank/DDBJ databases">
        <authorList>
            <person name="Bekaert M."/>
        </authorList>
    </citation>
    <scope>NUCLEOTIDE SEQUENCE</scope>
    <source>
        <strain evidence="7">IoA-00</strain>
    </source>
</reference>
<keyword evidence="4" id="KW-0863">Zinc-finger</keyword>
<evidence type="ECO:0000256" key="3">
    <source>
        <dbReference type="ARBA" id="ARBA00022737"/>
    </source>
</evidence>
<proteinExistence type="inferred from homology"/>
<name>A0A7R8CED9_LEPSM</name>
<evidence type="ECO:0000256" key="5">
    <source>
        <dbReference type="ARBA" id="ARBA00022833"/>
    </source>
</evidence>
<protein>
    <submittedName>
        <fullName evidence="7">NFXL1</fullName>
    </submittedName>
</protein>
<dbReference type="PROSITE" id="PS01359">
    <property type="entry name" value="ZF_PHD_1"/>
    <property type="match status" value="1"/>
</dbReference>
<evidence type="ECO:0000256" key="6">
    <source>
        <dbReference type="SAM" id="MobiDB-lite"/>
    </source>
</evidence>
<dbReference type="PANTHER" id="PTHR12360:SF1">
    <property type="entry name" value="NF-X1-TYPE ZINC FINGER PROTEIN NFXL1"/>
    <property type="match status" value="1"/>
</dbReference>
<sequence>MNSANPKFEDAIQKIQTNLERHISNLEKEGKVGDVEDSSDEEDEYGARNNANEELLSRVLADYSLKDGSSPSVLRESIQSGSCLICLSSVKRNEAIWNCGTCYDSFHLQCIQRWARDSLKSSKDAQNWACPKCRSSYSHKSIPFEYRCYCGQTRDPALDPWNLPHSCGNVCNRPLDPLCGHFCTLLCHPGPCLPCPKVVTERCHCKQSAPATRRCFSRHWSCNKVCNQKLSCGKHLCPLPCHQGECSPCKKTSVQLCSCKRHQEQRDCSNPDWQCKDKCLKPLTCGHHLCDIVCHFDKCGPCKLSGVRRCPCGKKEIVDLAFKHFQKFVDVVPKARRYPAQQSFYVTSNAKCSGIVENIHATKSAVMEVVAYPVSKLCNKTLSCKNHKCPSICHTGICYPCMETKEISCSCGESKMTVPCGMEKSVKAPKCKNNKCHEMVSVKMTNQKASGPWEAKSFIEKKNLPCPDCNEPVTVCCLGGHDEMSLPCYASKVSSCGRACGRILPCGNHNCTRKCHKVKNAVDSTSAGSNCYKCEVQCDKSRPSGCAHRCPKTCHPGSCGNCKIMIWLNCHCGINKIYINCHELNNADDEKKYTLRSCKDQCPKLLPCGHRCSQICHDNPCPESNCSKKVKLYCICKKVKKEFICSTIPLNERNPRKCLSDCPSKQIKPKEAAKTPMDDITAEQNLASTYNKERRGKNRRRRRSDVESFIVSVLLYYYYT</sequence>
<feature type="compositionally biased region" description="Basic and acidic residues" evidence="6">
    <location>
        <begin position="23"/>
        <end position="34"/>
    </location>
</feature>
<dbReference type="PROSITE" id="PS50089">
    <property type="entry name" value="ZF_RING_2"/>
    <property type="match status" value="1"/>
</dbReference>
<keyword evidence="3" id="KW-0677">Repeat</keyword>
<keyword evidence="8" id="KW-1185">Reference proteome</keyword>
<dbReference type="CDD" id="cd06008">
    <property type="entry name" value="NF-X1-zinc-finger"/>
    <property type="match status" value="6"/>
</dbReference>
<keyword evidence="2" id="KW-0479">Metal-binding</keyword>
<evidence type="ECO:0000256" key="1">
    <source>
        <dbReference type="ARBA" id="ARBA00007269"/>
    </source>
</evidence>
<dbReference type="InterPro" id="IPR019787">
    <property type="entry name" value="Znf_PHD-finger"/>
</dbReference>
<comment type="similarity">
    <text evidence="1">Belongs to the NFX1 family.</text>
</comment>
<dbReference type="InterPro" id="IPR019786">
    <property type="entry name" value="Zinc_finger_PHD-type_CS"/>
</dbReference>
<evidence type="ECO:0000313" key="8">
    <source>
        <dbReference type="Proteomes" id="UP000675881"/>
    </source>
</evidence>
<accession>A0A7R8CED9</accession>
<dbReference type="Pfam" id="PF01422">
    <property type="entry name" value="zf-NF-X1"/>
    <property type="match status" value="7"/>
</dbReference>
<evidence type="ECO:0000256" key="4">
    <source>
        <dbReference type="ARBA" id="ARBA00022771"/>
    </source>
</evidence>
<organism evidence="7 8">
    <name type="scientific">Lepeophtheirus salmonis</name>
    <name type="common">Salmon louse</name>
    <name type="synonym">Caligus salmonis</name>
    <dbReference type="NCBI Taxonomy" id="72036"/>
    <lineage>
        <taxon>Eukaryota</taxon>
        <taxon>Metazoa</taxon>
        <taxon>Ecdysozoa</taxon>
        <taxon>Arthropoda</taxon>
        <taxon>Crustacea</taxon>
        <taxon>Multicrustacea</taxon>
        <taxon>Hexanauplia</taxon>
        <taxon>Copepoda</taxon>
        <taxon>Siphonostomatoida</taxon>
        <taxon>Caligidae</taxon>
        <taxon>Lepeophtheirus</taxon>
    </lineage>
</organism>
<dbReference type="SUPFAM" id="SSF57850">
    <property type="entry name" value="RING/U-box"/>
    <property type="match status" value="1"/>
</dbReference>
<dbReference type="InterPro" id="IPR000967">
    <property type="entry name" value="Znf_NFX1"/>
</dbReference>